<evidence type="ECO:0000313" key="3">
    <source>
        <dbReference type="Proteomes" id="UP000789739"/>
    </source>
</evidence>
<sequence>MWSKFVGQLRNSNGQPPLAGLFGGTPPVSPQLNSPDKPFVRRRSMLNSPKSPRVTEAKRRSSILFGVTDDSDKEKPSRK</sequence>
<dbReference type="AlphaFoldDB" id="A0A9N9E469"/>
<evidence type="ECO:0000256" key="1">
    <source>
        <dbReference type="SAM" id="MobiDB-lite"/>
    </source>
</evidence>
<dbReference type="EMBL" id="CAJVPI010004027">
    <property type="protein sequence ID" value="CAG8664436.1"/>
    <property type="molecule type" value="Genomic_DNA"/>
</dbReference>
<gene>
    <name evidence="2" type="ORF">PBRASI_LOCUS10966</name>
</gene>
<keyword evidence="3" id="KW-1185">Reference proteome</keyword>
<organism evidence="2 3">
    <name type="scientific">Paraglomus brasilianum</name>
    <dbReference type="NCBI Taxonomy" id="144538"/>
    <lineage>
        <taxon>Eukaryota</taxon>
        <taxon>Fungi</taxon>
        <taxon>Fungi incertae sedis</taxon>
        <taxon>Mucoromycota</taxon>
        <taxon>Glomeromycotina</taxon>
        <taxon>Glomeromycetes</taxon>
        <taxon>Paraglomerales</taxon>
        <taxon>Paraglomeraceae</taxon>
        <taxon>Paraglomus</taxon>
    </lineage>
</organism>
<name>A0A9N9E469_9GLOM</name>
<dbReference type="OrthoDB" id="2372802at2759"/>
<feature type="non-terminal residue" evidence="2">
    <location>
        <position position="79"/>
    </location>
</feature>
<protein>
    <submittedName>
        <fullName evidence="2">6852_t:CDS:1</fullName>
    </submittedName>
</protein>
<dbReference type="Proteomes" id="UP000789739">
    <property type="component" value="Unassembled WGS sequence"/>
</dbReference>
<reference evidence="2" key="1">
    <citation type="submission" date="2021-06" db="EMBL/GenBank/DDBJ databases">
        <authorList>
            <person name="Kallberg Y."/>
            <person name="Tangrot J."/>
            <person name="Rosling A."/>
        </authorList>
    </citation>
    <scope>NUCLEOTIDE SEQUENCE</scope>
    <source>
        <strain evidence="2">BR232B</strain>
    </source>
</reference>
<feature type="region of interest" description="Disordered" evidence="1">
    <location>
        <begin position="1"/>
        <end position="79"/>
    </location>
</feature>
<accession>A0A9N9E469</accession>
<feature type="compositionally biased region" description="Basic and acidic residues" evidence="1">
    <location>
        <begin position="70"/>
        <end position="79"/>
    </location>
</feature>
<comment type="caution">
    <text evidence="2">The sequence shown here is derived from an EMBL/GenBank/DDBJ whole genome shotgun (WGS) entry which is preliminary data.</text>
</comment>
<proteinExistence type="predicted"/>
<evidence type="ECO:0000313" key="2">
    <source>
        <dbReference type="EMBL" id="CAG8664436.1"/>
    </source>
</evidence>